<dbReference type="InterPro" id="IPR052567">
    <property type="entry name" value="OP_Dioxygenase"/>
</dbReference>
<accession>A0A3S1AWN8</accession>
<comment type="caution">
    <text evidence="2">The sequence shown here is derived from an EMBL/GenBank/DDBJ whole genome shotgun (WGS) entry which is preliminary data.</text>
</comment>
<name>A0A3S1AWN8_9BACT</name>
<dbReference type="Proteomes" id="UP000281028">
    <property type="component" value="Unassembled WGS sequence"/>
</dbReference>
<keyword evidence="3" id="KW-1185">Reference proteome</keyword>
<dbReference type="SUPFAM" id="SSF109604">
    <property type="entry name" value="HD-domain/PDEase-like"/>
    <property type="match status" value="1"/>
</dbReference>
<gene>
    <name evidence="2" type="ORF">ECE50_007410</name>
</gene>
<reference evidence="2" key="1">
    <citation type="submission" date="2020-05" db="EMBL/GenBank/DDBJ databases">
        <title>Chitinophaga laudate sp. nov., isolated from a tropical peat swamp.</title>
        <authorList>
            <person name="Goh C.B.S."/>
            <person name="Lee M.S."/>
            <person name="Parimannan S."/>
            <person name="Pasbakhsh P."/>
            <person name="Yule C.M."/>
            <person name="Rajandas H."/>
            <person name="Loke S."/>
            <person name="Croft L."/>
            <person name="Tan J.B.L."/>
        </authorList>
    </citation>
    <scope>NUCLEOTIDE SEQUENCE</scope>
    <source>
        <strain evidence="2">Mgbs1</strain>
    </source>
</reference>
<dbReference type="Gene3D" id="1.10.3210.10">
    <property type="entry name" value="Hypothetical protein af1432"/>
    <property type="match status" value="1"/>
</dbReference>
<evidence type="ECO:0000313" key="2">
    <source>
        <dbReference type="EMBL" id="NSL86651.1"/>
    </source>
</evidence>
<dbReference type="PANTHER" id="PTHR40202:SF1">
    <property type="entry name" value="HD DOMAIN-CONTAINING PROTEIN"/>
    <property type="match status" value="1"/>
</dbReference>
<dbReference type="NCBIfam" id="TIGR00277">
    <property type="entry name" value="HDIG"/>
    <property type="match status" value="1"/>
</dbReference>
<protein>
    <submittedName>
        <fullName evidence="2">HDIG domain-containing protein</fullName>
    </submittedName>
</protein>
<feature type="domain" description="HD" evidence="1">
    <location>
        <begin position="37"/>
        <end position="108"/>
    </location>
</feature>
<dbReference type="EMBL" id="RIAR02000001">
    <property type="protein sequence ID" value="NSL86651.1"/>
    <property type="molecule type" value="Genomic_DNA"/>
</dbReference>
<dbReference type="InterPro" id="IPR006675">
    <property type="entry name" value="HDIG_dom"/>
</dbReference>
<sequence length="199" mass="22963">MNNREIRAQQVVNDIFALYDEHGHHEYGESVTMLMHMMQSALIAERSGFSDEMILAAFLHDIGHFFEEETQMEHYGTRAHDNLGSAYLTAAGFPQRMAQLVASHVAAKRYLTFSDSAYYDTLSEASKQTLAWQGGPMSEEEAAAFRNDPLFQQYIQIRIWDDMGKETDVQVRPQDITRMREKTYEYLVRHGNLPEDSEK</sequence>
<evidence type="ECO:0000313" key="3">
    <source>
        <dbReference type="Proteomes" id="UP000281028"/>
    </source>
</evidence>
<organism evidence="2 3">
    <name type="scientific">Chitinophaga solisilvae</name>
    <dbReference type="NCBI Taxonomy" id="1233460"/>
    <lineage>
        <taxon>Bacteria</taxon>
        <taxon>Pseudomonadati</taxon>
        <taxon>Bacteroidota</taxon>
        <taxon>Chitinophagia</taxon>
        <taxon>Chitinophagales</taxon>
        <taxon>Chitinophagaceae</taxon>
        <taxon>Chitinophaga</taxon>
    </lineage>
</organism>
<dbReference type="PANTHER" id="PTHR40202">
    <property type="match status" value="1"/>
</dbReference>
<dbReference type="Pfam" id="PF01966">
    <property type="entry name" value="HD"/>
    <property type="match status" value="1"/>
</dbReference>
<evidence type="ECO:0000259" key="1">
    <source>
        <dbReference type="Pfam" id="PF01966"/>
    </source>
</evidence>
<proteinExistence type="predicted"/>
<dbReference type="OrthoDB" id="823268at2"/>
<dbReference type="RefSeq" id="WP_127044219.1">
    <property type="nucleotide sequence ID" value="NZ_JAABOK010000001.1"/>
</dbReference>
<dbReference type="AlphaFoldDB" id="A0A3S1AWN8"/>
<dbReference type="InterPro" id="IPR006674">
    <property type="entry name" value="HD_domain"/>
</dbReference>